<dbReference type="HOGENOM" id="CLU_001265_1_1_1"/>
<dbReference type="PANTHER" id="PTHR11360:SF284">
    <property type="entry name" value="EG:103B4.3 PROTEIN-RELATED"/>
    <property type="match status" value="1"/>
</dbReference>
<feature type="transmembrane region" description="Helical" evidence="3">
    <location>
        <begin position="187"/>
        <end position="208"/>
    </location>
</feature>
<dbReference type="InterPro" id="IPR011701">
    <property type="entry name" value="MFS"/>
</dbReference>
<feature type="transmembrane region" description="Helical" evidence="3">
    <location>
        <begin position="264"/>
        <end position="286"/>
    </location>
</feature>
<feature type="transmembrane region" description="Helical" evidence="3">
    <location>
        <begin position="420"/>
        <end position="440"/>
    </location>
</feature>
<dbReference type="InterPro" id="IPR050327">
    <property type="entry name" value="Proton-linked_MCT"/>
</dbReference>
<protein>
    <submittedName>
        <fullName evidence="4">MFS general substrate transporter</fullName>
    </submittedName>
</protein>
<organism evidence="4 5">
    <name type="scientific">Dacryopinax primogenitus (strain DJM 731)</name>
    <name type="common">Brown rot fungus</name>
    <dbReference type="NCBI Taxonomy" id="1858805"/>
    <lineage>
        <taxon>Eukaryota</taxon>
        <taxon>Fungi</taxon>
        <taxon>Dikarya</taxon>
        <taxon>Basidiomycota</taxon>
        <taxon>Agaricomycotina</taxon>
        <taxon>Dacrymycetes</taxon>
        <taxon>Dacrymycetales</taxon>
        <taxon>Dacrymycetaceae</taxon>
        <taxon>Dacryopinax</taxon>
    </lineage>
</organism>
<evidence type="ECO:0000313" key="4">
    <source>
        <dbReference type="EMBL" id="EJU01050.1"/>
    </source>
</evidence>
<feature type="transmembrane region" description="Helical" evidence="3">
    <location>
        <begin position="58"/>
        <end position="79"/>
    </location>
</feature>
<reference evidence="4 5" key="1">
    <citation type="journal article" date="2012" name="Science">
        <title>The Paleozoic origin of enzymatic lignin decomposition reconstructed from 31 fungal genomes.</title>
        <authorList>
            <person name="Floudas D."/>
            <person name="Binder M."/>
            <person name="Riley R."/>
            <person name="Barry K."/>
            <person name="Blanchette R.A."/>
            <person name="Henrissat B."/>
            <person name="Martinez A.T."/>
            <person name="Otillar R."/>
            <person name="Spatafora J.W."/>
            <person name="Yadav J.S."/>
            <person name="Aerts A."/>
            <person name="Benoit I."/>
            <person name="Boyd A."/>
            <person name="Carlson A."/>
            <person name="Copeland A."/>
            <person name="Coutinho P.M."/>
            <person name="de Vries R.P."/>
            <person name="Ferreira P."/>
            <person name="Findley K."/>
            <person name="Foster B."/>
            <person name="Gaskell J."/>
            <person name="Glotzer D."/>
            <person name="Gorecki P."/>
            <person name="Heitman J."/>
            <person name="Hesse C."/>
            <person name="Hori C."/>
            <person name="Igarashi K."/>
            <person name="Jurgens J.A."/>
            <person name="Kallen N."/>
            <person name="Kersten P."/>
            <person name="Kohler A."/>
            <person name="Kuees U."/>
            <person name="Kumar T.K.A."/>
            <person name="Kuo A."/>
            <person name="LaButti K."/>
            <person name="Larrondo L.F."/>
            <person name="Lindquist E."/>
            <person name="Ling A."/>
            <person name="Lombard V."/>
            <person name="Lucas S."/>
            <person name="Lundell T."/>
            <person name="Martin R."/>
            <person name="McLaughlin D.J."/>
            <person name="Morgenstern I."/>
            <person name="Morin E."/>
            <person name="Murat C."/>
            <person name="Nagy L.G."/>
            <person name="Nolan M."/>
            <person name="Ohm R.A."/>
            <person name="Patyshakuliyeva A."/>
            <person name="Rokas A."/>
            <person name="Ruiz-Duenas F.J."/>
            <person name="Sabat G."/>
            <person name="Salamov A."/>
            <person name="Samejima M."/>
            <person name="Schmutz J."/>
            <person name="Slot J.C."/>
            <person name="St John F."/>
            <person name="Stenlid J."/>
            <person name="Sun H."/>
            <person name="Sun S."/>
            <person name="Syed K."/>
            <person name="Tsang A."/>
            <person name="Wiebenga A."/>
            <person name="Young D."/>
            <person name="Pisabarro A."/>
            <person name="Eastwood D.C."/>
            <person name="Martin F."/>
            <person name="Cullen D."/>
            <person name="Grigoriev I.V."/>
            <person name="Hibbett D.S."/>
        </authorList>
    </citation>
    <scope>NUCLEOTIDE SEQUENCE [LARGE SCALE GENOMIC DNA]</scope>
    <source>
        <strain evidence="4 5">DJM-731 SS1</strain>
    </source>
</reference>
<dbReference type="EMBL" id="JH795865">
    <property type="protein sequence ID" value="EJU01050.1"/>
    <property type="molecule type" value="Genomic_DNA"/>
</dbReference>
<dbReference type="OrthoDB" id="2213137at2759"/>
<gene>
    <name evidence="4" type="ORF">DACRYDRAFT_108381</name>
</gene>
<feature type="transmembrane region" description="Helical" evidence="3">
    <location>
        <begin position="328"/>
        <end position="347"/>
    </location>
</feature>
<keyword evidence="3" id="KW-1133">Transmembrane helix</keyword>
<sequence length="454" mass="49130">MSAVQHLRLIEPQSERSKDTLVQPCDVEIGSQSLKHGDSSPEVLQENEHVIPDGGWKAWCTVAGAFLILMCSSGYANSYGVFQAAYVEELLPNHSASEIAWIGTVQDFLFFSMGIPAGILFDARKFRSLTVSGSVLLVGCCFAQSAAKPGQYYQFFLSQGVGQGIGLGLMYLPAVAVVSQYFLKWRALVTGVLYMGSGLGGVIFPILINKVLQSHGFTTSVRATGYLLLGGLVLANLLIRPNYNPSHNSLPPPKLKTLLTDLPYLIGTLSAFFTGFGIFFPFFYIQLYSITIGLDQNISFYTLTIMNGASIFGRFIPTIFADRFGPITCQIPSTIISTVLVFVLLSIKTQPGIIAFCVLYGFFSGAGKVVSLFPPMIALMANSMAEVGVRMGLSFFVYSLAVLTGSPIVGALIGYGPFTWWKGIVFAGVCFGAGSGLMLVTRSMLQRKKGVKWI</sequence>
<comment type="subcellular location">
    <subcellularLocation>
        <location evidence="1">Membrane</location>
        <topology evidence="1">Multi-pass membrane protein</topology>
    </subcellularLocation>
</comment>
<dbReference type="SUPFAM" id="SSF103473">
    <property type="entry name" value="MFS general substrate transporter"/>
    <property type="match status" value="1"/>
</dbReference>
<dbReference type="GO" id="GO:0016020">
    <property type="term" value="C:membrane"/>
    <property type="evidence" value="ECO:0007669"/>
    <property type="project" value="UniProtKB-SubCell"/>
</dbReference>
<feature type="transmembrane region" description="Helical" evidence="3">
    <location>
        <begin position="153"/>
        <end position="175"/>
    </location>
</feature>
<dbReference type="Pfam" id="PF07690">
    <property type="entry name" value="MFS_1"/>
    <property type="match status" value="1"/>
</dbReference>
<evidence type="ECO:0000256" key="3">
    <source>
        <dbReference type="SAM" id="Phobius"/>
    </source>
</evidence>
<dbReference type="GO" id="GO:0022857">
    <property type="term" value="F:transmembrane transporter activity"/>
    <property type="evidence" value="ECO:0007669"/>
    <property type="project" value="InterPro"/>
</dbReference>
<feature type="transmembrane region" description="Helical" evidence="3">
    <location>
        <begin position="393"/>
        <end position="414"/>
    </location>
</feature>
<feature type="transmembrane region" description="Helical" evidence="3">
    <location>
        <begin position="99"/>
        <end position="121"/>
    </location>
</feature>
<dbReference type="RefSeq" id="XP_040627947.1">
    <property type="nucleotide sequence ID" value="XM_040768640.1"/>
</dbReference>
<evidence type="ECO:0000313" key="5">
    <source>
        <dbReference type="Proteomes" id="UP000030653"/>
    </source>
</evidence>
<accession>M5FYR8</accession>
<keyword evidence="3" id="KW-0812">Transmembrane</keyword>
<dbReference type="PANTHER" id="PTHR11360">
    <property type="entry name" value="MONOCARBOXYLATE TRANSPORTER"/>
    <property type="match status" value="1"/>
</dbReference>
<dbReference type="OMA" id="ANTHQYY"/>
<comment type="similarity">
    <text evidence="2">Belongs to the major facilitator superfamily. Monocarboxylate porter (TC 2.A.1.13) family.</text>
</comment>
<proteinExistence type="inferred from homology"/>
<dbReference type="GeneID" id="63683702"/>
<keyword evidence="3" id="KW-0472">Membrane</keyword>
<name>M5FYR8_DACPD</name>
<feature type="transmembrane region" description="Helical" evidence="3">
    <location>
        <begin position="353"/>
        <end position="381"/>
    </location>
</feature>
<evidence type="ECO:0000256" key="2">
    <source>
        <dbReference type="ARBA" id="ARBA00006727"/>
    </source>
</evidence>
<dbReference type="AlphaFoldDB" id="M5FYR8"/>
<evidence type="ECO:0000256" key="1">
    <source>
        <dbReference type="ARBA" id="ARBA00004141"/>
    </source>
</evidence>
<keyword evidence="5" id="KW-1185">Reference proteome</keyword>
<dbReference type="Gene3D" id="1.20.1250.20">
    <property type="entry name" value="MFS general substrate transporter like domains"/>
    <property type="match status" value="2"/>
</dbReference>
<feature type="transmembrane region" description="Helical" evidence="3">
    <location>
        <begin position="223"/>
        <end position="243"/>
    </location>
</feature>
<feature type="transmembrane region" description="Helical" evidence="3">
    <location>
        <begin position="298"/>
        <end position="316"/>
    </location>
</feature>
<dbReference type="Proteomes" id="UP000030653">
    <property type="component" value="Unassembled WGS sequence"/>
</dbReference>
<dbReference type="InterPro" id="IPR036259">
    <property type="entry name" value="MFS_trans_sf"/>
</dbReference>